<comment type="cofactor">
    <cofactor evidence="1">
        <name>FMN</name>
        <dbReference type="ChEBI" id="CHEBI:58210"/>
    </cofactor>
</comment>
<gene>
    <name evidence="9" type="ORF">GCM10022381_25640</name>
</gene>
<comment type="caution">
    <text evidence="9">The sequence shown here is derived from an EMBL/GenBank/DDBJ whole genome shotgun (WGS) entry which is preliminary data.</text>
</comment>
<dbReference type="InterPro" id="IPR029039">
    <property type="entry name" value="Flavoprotein-like_sf"/>
</dbReference>
<name>A0ABP7KQ60_9MICO</name>
<keyword evidence="7" id="KW-0249">Electron transport</keyword>
<evidence type="ECO:0000256" key="2">
    <source>
        <dbReference type="ARBA" id="ARBA00003297"/>
    </source>
</evidence>
<keyword evidence="10" id="KW-1185">Reference proteome</keyword>
<evidence type="ECO:0000256" key="6">
    <source>
        <dbReference type="ARBA" id="ARBA00022643"/>
    </source>
</evidence>
<comment type="similarity">
    <text evidence="3">Belongs to the flavodoxin family.</text>
</comment>
<sequence>MQIDILFGTESGNSEMVAEDIASAIAEAGDVTVRDMAGVDPADLVPSTFYLVVCSTYGDGQLPEGAVPFFRALGQQTPDLSGVRYAMYGLGDSDYVYSYSEGSEIIDRALTQRGAERVGEYGRHDAAEEEDPSVLGVAWAQGVLANAQILHA</sequence>
<keyword evidence="5" id="KW-0285">Flavoprotein</keyword>
<dbReference type="PANTHER" id="PTHR42809">
    <property type="entry name" value="FLAVODOXIN 2"/>
    <property type="match status" value="1"/>
</dbReference>
<evidence type="ECO:0000313" key="9">
    <source>
        <dbReference type="EMBL" id="GAA3882240.1"/>
    </source>
</evidence>
<evidence type="ECO:0000256" key="7">
    <source>
        <dbReference type="ARBA" id="ARBA00022982"/>
    </source>
</evidence>
<dbReference type="SUPFAM" id="SSF52218">
    <property type="entry name" value="Flavoproteins"/>
    <property type="match status" value="1"/>
</dbReference>
<evidence type="ECO:0000256" key="4">
    <source>
        <dbReference type="ARBA" id="ARBA00022448"/>
    </source>
</evidence>
<evidence type="ECO:0000256" key="5">
    <source>
        <dbReference type="ARBA" id="ARBA00022630"/>
    </source>
</evidence>
<comment type="function">
    <text evidence="2">Low-potential electron donor to a number of redox enzymes.</text>
</comment>
<dbReference type="Pfam" id="PF00258">
    <property type="entry name" value="Flavodoxin_1"/>
    <property type="match status" value="1"/>
</dbReference>
<evidence type="ECO:0000256" key="1">
    <source>
        <dbReference type="ARBA" id="ARBA00001917"/>
    </source>
</evidence>
<protein>
    <submittedName>
        <fullName evidence="9">Flavodoxin</fullName>
    </submittedName>
</protein>
<keyword evidence="6" id="KW-0288">FMN</keyword>
<dbReference type="Proteomes" id="UP001501803">
    <property type="component" value="Unassembled WGS sequence"/>
</dbReference>
<dbReference type="PANTHER" id="PTHR42809:SF1">
    <property type="entry name" value="FLAVODOXIN 1"/>
    <property type="match status" value="1"/>
</dbReference>
<dbReference type="RefSeq" id="WP_345067220.1">
    <property type="nucleotide sequence ID" value="NZ_BAABCN010000007.1"/>
</dbReference>
<dbReference type="InterPro" id="IPR001094">
    <property type="entry name" value="Flavdoxin-like"/>
</dbReference>
<dbReference type="InterPro" id="IPR050619">
    <property type="entry name" value="Flavodoxin"/>
</dbReference>
<dbReference type="PRINTS" id="PR00369">
    <property type="entry name" value="FLAVODOXIN"/>
</dbReference>
<dbReference type="EMBL" id="BAABCN010000007">
    <property type="protein sequence ID" value="GAA3882240.1"/>
    <property type="molecule type" value="Genomic_DNA"/>
</dbReference>
<accession>A0ABP7KQ60</accession>
<evidence type="ECO:0000256" key="3">
    <source>
        <dbReference type="ARBA" id="ARBA00005267"/>
    </source>
</evidence>
<evidence type="ECO:0000259" key="8">
    <source>
        <dbReference type="PROSITE" id="PS50902"/>
    </source>
</evidence>
<evidence type="ECO:0000313" key="10">
    <source>
        <dbReference type="Proteomes" id="UP001501803"/>
    </source>
</evidence>
<feature type="domain" description="Flavodoxin-like" evidence="8">
    <location>
        <begin position="3"/>
        <end position="144"/>
    </location>
</feature>
<proteinExistence type="inferred from homology"/>
<dbReference type="InterPro" id="IPR008254">
    <property type="entry name" value="Flavodoxin/NO_synth"/>
</dbReference>
<dbReference type="PROSITE" id="PS50902">
    <property type="entry name" value="FLAVODOXIN_LIKE"/>
    <property type="match status" value="1"/>
</dbReference>
<reference evidence="10" key="1">
    <citation type="journal article" date="2019" name="Int. J. Syst. Evol. Microbiol.">
        <title>The Global Catalogue of Microorganisms (GCM) 10K type strain sequencing project: providing services to taxonomists for standard genome sequencing and annotation.</title>
        <authorList>
            <consortium name="The Broad Institute Genomics Platform"/>
            <consortium name="The Broad Institute Genome Sequencing Center for Infectious Disease"/>
            <person name="Wu L."/>
            <person name="Ma J."/>
        </authorList>
    </citation>
    <scope>NUCLEOTIDE SEQUENCE [LARGE SCALE GENOMIC DNA]</scope>
    <source>
        <strain evidence="10">JCM 17021</strain>
    </source>
</reference>
<organism evidence="9 10">
    <name type="scientific">Leifsonia kafniensis</name>
    <dbReference type="NCBI Taxonomy" id="475957"/>
    <lineage>
        <taxon>Bacteria</taxon>
        <taxon>Bacillati</taxon>
        <taxon>Actinomycetota</taxon>
        <taxon>Actinomycetes</taxon>
        <taxon>Micrococcales</taxon>
        <taxon>Microbacteriaceae</taxon>
        <taxon>Leifsonia</taxon>
    </lineage>
</organism>
<keyword evidence="4" id="KW-0813">Transport</keyword>
<dbReference type="Gene3D" id="3.40.50.360">
    <property type="match status" value="1"/>
</dbReference>